<comment type="caution">
    <text evidence="2">The sequence shown here is derived from an EMBL/GenBank/DDBJ whole genome shotgun (WGS) entry which is preliminary data.</text>
</comment>
<gene>
    <name evidence="2" type="ORF">Scep_016579</name>
</gene>
<dbReference type="Proteomes" id="UP001419268">
    <property type="component" value="Unassembled WGS sequence"/>
</dbReference>
<dbReference type="EMBL" id="JBBNAG010000007">
    <property type="protein sequence ID" value="KAK9118486.1"/>
    <property type="molecule type" value="Genomic_DNA"/>
</dbReference>
<reference evidence="2 3" key="1">
    <citation type="submission" date="2024-01" db="EMBL/GenBank/DDBJ databases">
        <title>Genome assemblies of Stephania.</title>
        <authorList>
            <person name="Yang L."/>
        </authorList>
    </citation>
    <scope>NUCLEOTIDE SEQUENCE [LARGE SCALE GENOMIC DNA]</scope>
    <source>
        <strain evidence="2">JXDWG</strain>
        <tissue evidence="2">Leaf</tissue>
    </source>
</reference>
<accession>A0AAP0IPP6</accession>
<sequence length="186" mass="20621">MLRERLRLMEIVQGIYNCTMRVRTSTRGDENLVVARGEEEGHASESSSSDSSAAANTTETDRNVGGSTSGGGHNEGESQGPVEMRVPFPGGPLDGALLKSFKDHVALAIWSNEERPVLKCINHGAQIQEWDLQSCHPDTEGIQRIIQRFGLNTLIDFSYRKANKEVISAFVERWQPGDEHISLTIW</sequence>
<feature type="region of interest" description="Disordered" evidence="1">
    <location>
        <begin position="37"/>
        <end position="88"/>
    </location>
</feature>
<proteinExistence type="predicted"/>
<protein>
    <submittedName>
        <fullName evidence="2">Uncharacterized protein</fullName>
    </submittedName>
</protein>
<keyword evidence="3" id="KW-1185">Reference proteome</keyword>
<evidence type="ECO:0000313" key="3">
    <source>
        <dbReference type="Proteomes" id="UP001419268"/>
    </source>
</evidence>
<dbReference type="AlphaFoldDB" id="A0AAP0IPP6"/>
<feature type="compositionally biased region" description="Low complexity" evidence="1">
    <location>
        <begin position="44"/>
        <end position="55"/>
    </location>
</feature>
<name>A0AAP0IPP6_9MAGN</name>
<evidence type="ECO:0000256" key="1">
    <source>
        <dbReference type="SAM" id="MobiDB-lite"/>
    </source>
</evidence>
<evidence type="ECO:0000313" key="2">
    <source>
        <dbReference type="EMBL" id="KAK9118486.1"/>
    </source>
</evidence>
<organism evidence="2 3">
    <name type="scientific">Stephania cephalantha</name>
    <dbReference type="NCBI Taxonomy" id="152367"/>
    <lineage>
        <taxon>Eukaryota</taxon>
        <taxon>Viridiplantae</taxon>
        <taxon>Streptophyta</taxon>
        <taxon>Embryophyta</taxon>
        <taxon>Tracheophyta</taxon>
        <taxon>Spermatophyta</taxon>
        <taxon>Magnoliopsida</taxon>
        <taxon>Ranunculales</taxon>
        <taxon>Menispermaceae</taxon>
        <taxon>Menispermoideae</taxon>
        <taxon>Cissampelideae</taxon>
        <taxon>Stephania</taxon>
    </lineage>
</organism>